<dbReference type="AlphaFoldDB" id="A0A238KPE5"/>
<dbReference type="Proteomes" id="UP000202922">
    <property type="component" value="Unassembled WGS sequence"/>
</dbReference>
<dbReference type="RefSeq" id="WP_093967735.1">
    <property type="nucleotide sequence ID" value="NZ_FXYE01000002.1"/>
</dbReference>
<evidence type="ECO:0000256" key="4">
    <source>
        <dbReference type="ARBA" id="ARBA00022519"/>
    </source>
</evidence>
<dbReference type="Pfam" id="PF04290">
    <property type="entry name" value="DctQ"/>
    <property type="match status" value="1"/>
</dbReference>
<keyword evidence="4 9" id="KW-0997">Cell inner membrane</keyword>
<dbReference type="GO" id="GO:0005886">
    <property type="term" value="C:plasma membrane"/>
    <property type="evidence" value="ECO:0007669"/>
    <property type="project" value="UniProtKB-SubCell"/>
</dbReference>
<keyword evidence="2 9" id="KW-0813">Transport</keyword>
<evidence type="ECO:0000256" key="2">
    <source>
        <dbReference type="ARBA" id="ARBA00022448"/>
    </source>
</evidence>
<evidence type="ECO:0000256" key="9">
    <source>
        <dbReference type="RuleBase" id="RU369079"/>
    </source>
</evidence>
<protein>
    <recommendedName>
        <fullName evidence="9">TRAP transporter small permease protein</fullName>
    </recommendedName>
</protein>
<name>A0A238KPE5_9RHOB</name>
<keyword evidence="12" id="KW-1185">Reference proteome</keyword>
<sequence>MQPMLRWLNARAENVAAAMLAAMFLTFILQIFSRYVMSAPLGWTLELCLTLWIWIVFWGNAFVVRHKDHVTFDILYLSVRPGIRRIFALISAGAIAIGLGVSLLPTWDYIDFLKIKKSATLKIPMRTIFSIYAIFIIAVVIRYAWMFVNVLRNGAEDTHHHLEITDE</sequence>
<evidence type="ECO:0000256" key="1">
    <source>
        <dbReference type="ARBA" id="ARBA00004429"/>
    </source>
</evidence>
<evidence type="ECO:0000256" key="6">
    <source>
        <dbReference type="ARBA" id="ARBA00022989"/>
    </source>
</evidence>
<comment type="function">
    <text evidence="9">Part of the tripartite ATP-independent periplasmic (TRAP) transport system.</text>
</comment>
<dbReference type="InterPro" id="IPR007387">
    <property type="entry name" value="TRAP_DctQ"/>
</dbReference>
<keyword evidence="7 9" id="KW-0472">Membrane</keyword>
<evidence type="ECO:0000259" key="10">
    <source>
        <dbReference type="Pfam" id="PF04290"/>
    </source>
</evidence>
<dbReference type="GO" id="GO:0022857">
    <property type="term" value="F:transmembrane transporter activity"/>
    <property type="evidence" value="ECO:0007669"/>
    <property type="project" value="UniProtKB-UniRule"/>
</dbReference>
<feature type="transmembrane region" description="Helical" evidence="9">
    <location>
        <begin position="86"/>
        <end position="107"/>
    </location>
</feature>
<evidence type="ECO:0000313" key="11">
    <source>
        <dbReference type="EMBL" id="SMX44709.1"/>
    </source>
</evidence>
<feature type="transmembrane region" description="Helical" evidence="9">
    <location>
        <begin position="12"/>
        <end position="32"/>
    </location>
</feature>
<dbReference type="OrthoDB" id="4250245at2"/>
<organism evidence="11 12">
    <name type="scientific">Actibacterium lipolyticum</name>
    <dbReference type="NCBI Taxonomy" id="1524263"/>
    <lineage>
        <taxon>Bacteria</taxon>
        <taxon>Pseudomonadati</taxon>
        <taxon>Pseudomonadota</taxon>
        <taxon>Alphaproteobacteria</taxon>
        <taxon>Rhodobacterales</taxon>
        <taxon>Roseobacteraceae</taxon>
        <taxon>Actibacterium</taxon>
    </lineage>
</organism>
<feature type="transmembrane region" description="Helical" evidence="9">
    <location>
        <begin position="44"/>
        <end position="65"/>
    </location>
</feature>
<dbReference type="PANTHER" id="PTHR35011:SF2">
    <property type="entry name" value="2,3-DIKETO-L-GULONATE TRAP TRANSPORTER SMALL PERMEASE PROTEIN YIAM"/>
    <property type="match status" value="1"/>
</dbReference>
<dbReference type="InterPro" id="IPR055348">
    <property type="entry name" value="DctQ"/>
</dbReference>
<keyword evidence="5 9" id="KW-0812">Transmembrane</keyword>
<reference evidence="12" key="1">
    <citation type="submission" date="2017-05" db="EMBL/GenBank/DDBJ databases">
        <authorList>
            <person name="Rodrigo-Torres L."/>
            <person name="Arahal R. D."/>
            <person name="Lucena T."/>
        </authorList>
    </citation>
    <scope>NUCLEOTIDE SEQUENCE [LARGE SCALE GENOMIC DNA]</scope>
    <source>
        <strain evidence="12">CECT 8621</strain>
    </source>
</reference>
<dbReference type="PANTHER" id="PTHR35011">
    <property type="entry name" value="2,3-DIKETO-L-GULONATE TRAP TRANSPORTER SMALL PERMEASE PROTEIN YIAM"/>
    <property type="match status" value="1"/>
</dbReference>
<gene>
    <name evidence="11" type="primary">siaT_16</name>
    <name evidence="11" type="ORF">COL8621_02613</name>
</gene>
<evidence type="ECO:0000256" key="3">
    <source>
        <dbReference type="ARBA" id="ARBA00022475"/>
    </source>
</evidence>
<comment type="similarity">
    <text evidence="8 9">Belongs to the TRAP transporter small permease family.</text>
</comment>
<keyword evidence="6 9" id="KW-1133">Transmembrane helix</keyword>
<dbReference type="EMBL" id="FXYE01000002">
    <property type="protein sequence ID" value="SMX44709.1"/>
    <property type="molecule type" value="Genomic_DNA"/>
</dbReference>
<proteinExistence type="inferred from homology"/>
<keyword evidence="3" id="KW-1003">Cell membrane</keyword>
<evidence type="ECO:0000256" key="7">
    <source>
        <dbReference type="ARBA" id="ARBA00023136"/>
    </source>
</evidence>
<evidence type="ECO:0000313" key="12">
    <source>
        <dbReference type="Proteomes" id="UP000202922"/>
    </source>
</evidence>
<evidence type="ECO:0000256" key="8">
    <source>
        <dbReference type="ARBA" id="ARBA00038436"/>
    </source>
</evidence>
<comment type="subcellular location">
    <subcellularLocation>
        <location evidence="1 9">Cell inner membrane</location>
        <topology evidence="1 9">Multi-pass membrane protein</topology>
    </subcellularLocation>
</comment>
<accession>A0A238KPE5</accession>
<dbReference type="GO" id="GO:0015740">
    <property type="term" value="P:C4-dicarboxylate transport"/>
    <property type="evidence" value="ECO:0007669"/>
    <property type="project" value="TreeGrafter"/>
</dbReference>
<evidence type="ECO:0000256" key="5">
    <source>
        <dbReference type="ARBA" id="ARBA00022692"/>
    </source>
</evidence>
<feature type="transmembrane region" description="Helical" evidence="9">
    <location>
        <begin position="127"/>
        <end position="145"/>
    </location>
</feature>
<comment type="subunit">
    <text evidence="9">The complex comprises the extracytoplasmic solute receptor protein and the two transmembrane proteins.</text>
</comment>
<feature type="domain" description="Tripartite ATP-independent periplasmic transporters DctQ component" evidence="10">
    <location>
        <begin position="23"/>
        <end position="152"/>
    </location>
</feature>